<protein>
    <submittedName>
        <fullName evidence="2">Uncharacterized protein</fullName>
    </submittedName>
</protein>
<evidence type="ECO:0000256" key="1">
    <source>
        <dbReference type="SAM" id="MobiDB-lite"/>
    </source>
</evidence>
<dbReference type="Proteomes" id="UP000053268">
    <property type="component" value="Unassembled WGS sequence"/>
</dbReference>
<gene>
    <name evidence="2" type="ORF">RR46_03017</name>
</gene>
<accession>A0A194Q5E5</accession>
<dbReference type="EMBL" id="KQ459472">
    <property type="protein sequence ID" value="KPJ00230.1"/>
    <property type="molecule type" value="Genomic_DNA"/>
</dbReference>
<name>A0A194Q5E5_PAPXU</name>
<evidence type="ECO:0000313" key="2">
    <source>
        <dbReference type="EMBL" id="KPJ00230.1"/>
    </source>
</evidence>
<proteinExistence type="predicted"/>
<dbReference type="AlphaFoldDB" id="A0A194Q5E5"/>
<sequence>MVSAVQPSAERTSTATGMPTLTNKDRRQTVVTVAKIDCQVRAEPRAARRASSGDGECRQATGMQLAALLVLAVARSLVSISVREPRSSFRVVTCRRDVGMPDAGRRTPKPGTPLSRHASFVHTFPTYT</sequence>
<reference evidence="2 3" key="1">
    <citation type="journal article" date="2015" name="Nat. Commun.">
        <title>Outbred genome sequencing and CRISPR/Cas9 gene editing in butterflies.</title>
        <authorList>
            <person name="Li X."/>
            <person name="Fan D."/>
            <person name="Zhang W."/>
            <person name="Liu G."/>
            <person name="Zhang L."/>
            <person name="Zhao L."/>
            <person name="Fang X."/>
            <person name="Chen L."/>
            <person name="Dong Y."/>
            <person name="Chen Y."/>
            <person name="Ding Y."/>
            <person name="Zhao R."/>
            <person name="Feng M."/>
            <person name="Zhu Y."/>
            <person name="Feng Y."/>
            <person name="Jiang X."/>
            <person name="Zhu D."/>
            <person name="Xiang H."/>
            <person name="Feng X."/>
            <person name="Li S."/>
            <person name="Wang J."/>
            <person name="Zhang G."/>
            <person name="Kronforst M.R."/>
            <person name="Wang W."/>
        </authorList>
    </citation>
    <scope>NUCLEOTIDE SEQUENCE [LARGE SCALE GENOMIC DNA]</scope>
    <source>
        <strain evidence="2">Ya'a_city_454_Px</strain>
        <tissue evidence="2">Whole body</tissue>
    </source>
</reference>
<feature type="compositionally biased region" description="Polar residues" evidence="1">
    <location>
        <begin position="1"/>
        <end position="22"/>
    </location>
</feature>
<feature type="region of interest" description="Disordered" evidence="1">
    <location>
        <begin position="1"/>
        <end position="27"/>
    </location>
</feature>
<keyword evidence="3" id="KW-1185">Reference proteome</keyword>
<evidence type="ECO:0000313" key="3">
    <source>
        <dbReference type="Proteomes" id="UP000053268"/>
    </source>
</evidence>
<organism evidence="2 3">
    <name type="scientific">Papilio xuthus</name>
    <name type="common">Asian swallowtail butterfly</name>
    <dbReference type="NCBI Taxonomy" id="66420"/>
    <lineage>
        <taxon>Eukaryota</taxon>
        <taxon>Metazoa</taxon>
        <taxon>Ecdysozoa</taxon>
        <taxon>Arthropoda</taxon>
        <taxon>Hexapoda</taxon>
        <taxon>Insecta</taxon>
        <taxon>Pterygota</taxon>
        <taxon>Neoptera</taxon>
        <taxon>Endopterygota</taxon>
        <taxon>Lepidoptera</taxon>
        <taxon>Glossata</taxon>
        <taxon>Ditrysia</taxon>
        <taxon>Papilionoidea</taxon>
        <taxon>Papilionidae</taxon>
        <taxon>Papilioninae</taxon>
        <taxon>Papilio</taxon>
    </lineage>
</organism>